<dbReference type="GO" id="GO:0003677">
    <property type="term" value="F:DNA binding"/>
    <property type="evidence" value="ECO:0007669"/>
    <property type="project" value="InterPro"/>
</dbReference>
<evidence type="ECO:0000256" key="7">
    <source>
        <dbReference type="ARBA" id="ARBA00023236"/>
    </source>
</evidence>
<dbReference type="PROSITE" id="PS50164">
    <property type="entry name" value="GIY_YIG"/>
    <property type="match status" value="1"/>
</dbReference>
<dbReference type="PANTHER" id="PTHR30562">
    <property type="entry name" value="UVRC/OXIDOREDUCTASE"/>
    <property type="match status" value="1"/>
</dbReference>
<protein>
    <recommendedName>
        <fullName evidence="10">Excinuclease cho</fullName>
        <ecNumber evidence="1">2.7.7.7</ecNumber>
    </recommendedName>
    <alternativeName>
        <fullName evidence="12">Endonuclease cho</fullName>
    </alternativeName>
    <alternativeName>
        <fullName evidence="11">UvrC homolog protein</fullName>
    </alternativeName>
</protein>
<dbReference type="EMBL" id="SLZQ01000006">
    <property type="protein sequence ID" value="TCS36486.1"/>
    <property type="molecule type" value="Genomic_DNA"/>
</dbReference>
<dbReference type="NCBIfam" id="TIGR00573">
    <property type="entry name" value="dnaq"/>
    <property type="match status" value="1"/>
</dbReference>
<evidence type="ECO:0000256" key="3">
    <source>
        <dbReference type="ARBA" id="ARBA00022769"/>
    </source>
</evidence>
<dbReference type="GO" id="GO:0009432">
    <property type="term" value="P:SOS response"/>
    <property type="evidence" value="ECO:0007669"/>
    <property type="project" value="UniProtKB-KW"/>
</dbReference>
<dbReference type="InterPro" id="IPR036397">
    <property type="entry name" value="RNaseH_sf"/>
</dbReference>
<evidence type="ECO:0000256" key="9">
    <source>
        <dbReference type="ARBA" id="ARBA00026073"/>
    </source>
</evidence>
<dbReference type="AlphaFoldDB" id="A0A4R3HTF2"/>
<dbReference type="EC" id="2.7.7.7" evidence="1"/>
<dbReference type="InterPro" id="IPR006054">
    <property type="entry name" value="DnaQ"/>
</dbReference>
<dbReference type="SUPFAM" id="SSF53098">
    <property type="entry name" value="Ribonuclease H-like"/>
    <property type="match status" value="1"/>
</dbReference>
<dbReference type="CDD" id="cd10434">
    <property type="entry name" value="GIY-YIG_UvrC_Cho"/>
    <property type="match status" value="1"/>
</dbReference>
<dbReference type="Gene3D" id="3.40.1440.10">
    <property type="entry name" value="GIY-YIG endonuclease"/>
    <property type="match status" value="1"/>
</dbReference>
<keyword evidence="6" id="KW-0234">DNA repair</keyword>
<comment type="function">
    <text evidence="8">DNA polymerase III is a complex, multichain enzyme responsible for most of the replicative synthesis in bacteria. The epsilon subunit contain the editing function and is a proofreading 3'-5' exonuclease.</text>
</comment>
<accession>A0A4R3HTF2</accession>
<evidence type="ECO:0000256" key="8">
    <source>
        <dbReference type="ARBA" id="ARBA00025483"/>
    </source>
</evidence>
<dbReference type="CDD" id="cd06127">
    <property type="entry name" value="DEDDh"/>
    <property type="match status" value="1"/>
</dbReference>
<evidence type="ECO:0000313" key="15">
    <source>
        <dbReference type="EMBL" id="TCS36486.1"/>
    </source>
</evidence>
<dbReference type="GO" id="GO:0004527">
    <property type="term" value="F:exonuclease activity"/>
    <property type="evidence" value="ECO:0007669"/>
    <property type="project" value="UniProtKB-ARBA"/>
</dbReference>
<dbReference type="Pfam" id="PF00929">
    <property type="entry name" value="RNase_T"/>
    <property type="match status" value="1"/>
</dbReference>
<keyword evidence="2" id="KW-0227">DNA damage</keyword>
<evidence type="ECO:0000256" key="1">
    <source>
        <dbReference type="ARBA" id="ARBA00012417"/>
    </source>
</evidence>
<dbReference type="InterPro" id="IPR035901">
    <property type="entry name" value="GIY-YIG_endonuc_sf"/>
</dbReference>
<keyword evidence="7" id="KW-0742">SOS response</keyword>
<dbReference type="InterPro" id="IPR047296">
    <property type="entry name" value="GIY-YIG_UvrC_Cho"/>
</dbReference>
<evidence type="ECO:0000256" key="12">
    <source>
        <dbReference type="ARBA" id="ARBA00042732"/>
    </source>
</evidence>
<comment type="subunit">
    <text evidence="9">DNA polymerase III contains a core (composed of alpha, epsilon and theta chains) that associates with a tau subunit. This core dimerizes to form the POLIII' complex. PolIII' associates with the gamma complex (composed of gamma, delta, delta', psi and chi chains) and with the beta chain to form the complete DNA polymerase III complex.</text>
</comment>
<dbReference type="GO" id="GO:0006260">
    <property type="term" value="P:DNA replication"/>
    <property type="evidence" value="ECO:0007669"/>
    <property type="project" value="InterPro"/>
</dbReference>
<keyword evidence="16" id="KW-1185">Reference proteome</keyword>
<keyword evidence="4" id="KW-0378">Hydrolase</keyword>
<evidence type="ECO:0000256" key="2">
    <source>
        <dbReference type="ARBA" id="ARBA00022763"/>
    </source>
</evidence>
<evidence type="ECO:0000256" key="5">
    <source>
        <dbReference type="ARBA" id="ARBA00022881"/>
    </source>
</evidence>
<keyword evidence="5" id="KW-0267">Excision nuclease</keyword>
<comment type="caution">
    <text evidence="15">The sequence shown here is derived from an EMBL/GenBank/DDBJ whole genome shotgun (WGS) entry which is preliminary data.</text>
</comment>
<dbReference type="GO" id="GO:0003887">
    <property type="term" value="F:DNA-directed DNA polymerase activity"/>
    <property type="evidence" value="ECO:0007669"/>
    <property type="project" value="UniProtKB-EC"/>
</dbReference>
<name>A0A4R3HTF2_PAULE</name>
<dbReference type="SMART" id="SM00465">
    <property type="entry name" value="GIYc"/>
    <property type="match status" value="1"/>
</dbReference>
<dbReference type="GO" id="GO:0009380">
    <property type="term" value="C:excinuclease repair complex"/>
    <property type="evidence" value="ECO:0007669"/>
    <property type="project" value="TreeGrafter"/>
</dbReference>
<proteinExistence type="predicted"/>
<comment type="catalytic activity">
    <reaction evidence="13">
        <text>DNA(n) + a 2'-deoxyribonucleoside 5'-triphosphate = DNA(n+1) + diphosphate</text>
        <dbReference type="Rhea" id="RHEA:22508"/>
        <dbReference type="Rhea" id="RHEA-COMP:17339"/>
        <dbReference type="Rhea" id="RHEA-COMP:17340"/>
        <dbReference type="ChEBI" id="CHEBI:33019"/>
        <dbReference type="ChEBI" id="CHEBI:61560"/>
        <dbReference type="ChEBI" id="CHEBI:173112"/>
        <dbReference type="EC" id="2.7.7.7"/>
    </reaction>
</comment>
<evidence type="ECO:0000256" key="10">
    <source>
        <dbReference type="ARBA" id="ARBA00040756"/>
    </source>
</evidence>
<evidence type="ECO:0000256" key="6">
    <source>
        <dbReference type="ARBA" id="ARBA00023204"/>
    </source>
</evidence>
<dbReference type="FunFam" id="3.30.420.10:FF:000045">
    <property type="entry name" value="3'-5' exonuclease DinG"/>
    <property type="match status" value="1"/>
</dbReference>
<dbReference type="Proteomes" id="UP000295382">
    <property type="component" value="Unassembled WGS sequence"/>
</dbReference>
<organism evidence="15 16">
    <name type="scientific">Paucimonas lemoignei</name>
    <name type="common">Pseudomonas lemoignei</name>
    <dbReference type="NCBI Taxonomy" id="29443"/>
    <lineage>
        <taxon>Bacteria</taxon>
        <taxon>Pseudomonadati</taxon>
        <taxon>Pseudomonadota</taxon>
        <taxon>Betaproteobacteria</taxon>
        <taxon>Burkholderiales</taxon>
        <taxon>Burkholderiaceae</taxon>
        <taxon>Paucimonas</taxon>
    </lineage>
</organism>
<dbReference type="InterPro" id="IPR000305">
    <property type="entry name" value="GIY-YIG_endonuc"/>
</dbReference>
<dbReference type="SMART" id="SM00479">
    <property type="entry name" value="EXOIII"/>
    <property type="match status" value="1"/>
</dbReference>
<dbReference type="RefSeq" id="WP_132258837.1">
    <property type="nucleotide sequence ID" value="NZ_SLZQ01000006.1"/>
</dbReference>
<dbReference type="InterPro" id="IPR012337">
    <property type="entry name" value="RNaseH-like_sf"/>
</dbReference>
<evidence type="ECO:0000313" key="16">
    <source>
        <dbReference type="Proteomes" id="UP000295382"/>
    </source>
</evidence>
<gene>
    <name evidence="15" type="ORF">EDC30_10625</name>
</gene>
<dbReference type="SUPFAM" id="SSF82771">
    <property type="entry name" value="GIY-YIG endonuclease"/>
    <property type="match status" value="1"/>
</dbReference>
<dbReference type="Gene3D" id="3.30.420.10">
    <property type="entry name" value="Ribonuclease H-like superfamily/Ribonuclease H"/>
    <property type="match status" value="1"/>
</dbReference>
<evidence type="ECO:0000259" key="14">
    <source>
        <dbReference type="PROSITE" id="PS50164"/>
    </source>
</evidence>
<evidence type="ECO:0000256" key="11">
    <source>
        <dbReference type="ARBA" id="ARBA00042138"/>
    </source>
</evidence>
<dbReference type="InterPro" id="IPR013520">
    <property type="entry name" value="Ribonucl_H"/>
</dbReference>
<dbReference type="GO" id="GO:0006289">
    <property type="term" value="P:nucleotide-excision repair"/>
    <property type="evidence" value="ECO:0007669"/>
    <property type="project" value="InterPro"/>
</dbReference>
<sequence>MAKHEKLIFIDLETTGANPIVDRITEIGIVEVQGDQVTRWSTLVNPEVPIPPFIQNLTGISNAMVASAPVFAELAEDLLERLRGGLFIAHNARFDYGFLRNAFKAMGVSLRADVLCTVKLSRKLFPEEAKHNLDILVQRHALKVEGDRHRALADADLLWQLWSKFRRDIAPETFEQALAQLLQRPSTPSHLDADVLDEIPDTPGVYLFYGENNALLYVGKSVHLRQRVLSHFNGDHRLFQDMRMSQQIHRLEWRETAGELGALLLEAQLIKDRQPIHNRALRRQRDLCAWQLRAQEDGTSQPVLVNAAEVDFGSAEGLYGLFSSRKKAENSLREIADTHELCHALLGLEKGQPGKPCFGHQLRRCRGACCGKESKLLHQARLEAALAGLKLATWPYPGAVALIEKGAGGKTEEAHVVHNWCYLGSACAESDVWSLLERSPARPAFDVDTYKILVRALAKKQVKVRPLPSRPEQAAA</sequence>
<dbReference type="PANTHER" id="PTHR30562:SF10">
    <property type="entry name" value="EXCINUCLEASE CHO"/>
    <property type="match status" value="1"/>
</dbReference>
<feature type="domain" description="GIY-YIG" evidence="14">
    <location>
        <begin position="201"/>
        <end position="279"/>
    </location>
</feature>
<keyword evidence="3" id="KW-0228">DNA excision</keyword>
<evidence type="ECO:0000256" key="13">
    <source>
        <dbReference type="ARBA" id="ARBA00049244"/>
    </source>
</evidence>
<evidence type="ECO:0000256" key="4">
    <source>
        <dbReference type="ARBA" id="ARBA00022801"/>
    </source>
</evidence>
<dbReference type="InterPro" id="IPR050066">
    <property type="entry name" value="UvrABC_protein_C"/>
</dbReference>
<reference evidence="15 16" key="1">
    <citation type="submission" date="2019-03" db="EMBL/GenBank/DDBJ databases">
        <title>Genomic Encyclopedia of Type Strains, Phase IV (KMG-IV): sequencing the most valuable type-strain genomes for metagenomic binning, comparative biology and taxonomic classification.</title>
        <authorList>
            <person name="Goeker M."/>
        </authorList>
    </citation>
    <scope>NUCLEOTIDE SEQUENCE [LARGE SCALE GENOMIC DNA]</scope>
    <source>
        <strain evidence="15 16">DSM 7445</strain>
    </source>
</reference>
<dbReference type="Pfam" id="PF01541">
    <property type="entry name" value="GIY-YIG"/>
    <property type="match status" value="1"/>
</dbReference>
<dbReference type="OrthoDB" id="9803913at2"/>